<accession>A0A822AV40</accession>
<dbReference type="AlphaFoldDB" id="A0A822AV40"/>
<dbReference type="Proteomes" id="UP000663873">
    <property type="component" value="Unassembled WGS sequence"/>
</dbReference>
<feature type="compositionally biased region" description="Polar residues" evidence="1">
    <location>
        <begin position="1"/>
        <end position="19"/>
    </location>
</feature>
<dbReference type="EMBL" id="CAJOBP010114943">
    <property type="protein sequence ID" value="CAF5011934.1"/>
    <property type="molecule type" value="Genomic_DNA"/>
</dbReference>
<comment type="caution">
    <text evidence="2">The sequence shown here is derived from an EMBL/GenBank/DDBJ whole genome shotgun (WGS) entry which is preliminary data.</text>
</comment>
<gene>
    <name evidence="2" type="ORF">UJA718_LOCUS50652</name>
</gene>
<proteinExistence type="predicted"/>
<evidence type="ECO:0000313" key="3">
    <source>
        <dbReference type="Proteomes" id="UP000663873"/>
    </source>
</evidence>
<evidence type="ECO:0000256" key="1">
    <source>
        <dbReference type="SAM" id="MobiDB-lite"/>
    </source>
</evidence>
<reference evidence="2" key="1">
    <citation type="submission" date="2021-02" db="EMBL/GenBank/DDBJ databases">
        <authorList>
            <person name="Nowell W R."/>
        </authorList>
    </citation>
    <scope>NUCLEOTIDE SEQUENCE</scope>
</reference>
<evidence type="ECO:0000313" key="2">
    <source>
        <dbReference type="EMBL" id="CAF5011934.1"/>
    </source>
</evidence>
<protein>
    <submittedName>
        <fullName evidence="2">Uncharacterized protein</fullName>
    </submittedName>
</protein>
<organism evidence="2 3">
    <name type="scientific">Rotaria socialis</name>
    <dbReference type="NCBI Taxonomy" id="392032"/>
    <lineage>
        <taxon>Eukaryota</taxon>
        <taxon>Metazoa</taxon>
        <taxon>Spiralia</taxon>
        <taxon>Gnathifera</taxon>
        <taxon>Rotifera</taxon>
        <taxon>Eurotatoria</taxon>
        <taxon>Bdelloidea</taxon>
        <taxon>Philodinida</taxon>
        <taxon>Philodinidae</taxon>
        <taxon>Rotaria</taxon>
    </lineage>
</organism>
<feature type="non-terminal residue" evidence="2">
    <location>
        <position position="1"/>
    </location>
</feature>
<sequence>PQSYHQHNLNSPYTPQQVSKVFKQDETLNS</sequence>
<keyword evidence="3" id="KW-1185">Reference proteome</keyword>
<name>A0A822AV40_9BILA</name>
<feature type="region of interest" description="Disordered" evidence="1">
    <location>
        <begin position="1"/>
        <end position="30"/>
    </location>
</feature>